<reference evidence="1 2" key="1">
    <citation type="submission" date="2021-09" db="EMBL/GenBank/DDBJ databases">
        <title>Genomic insights and catalytic innovation underlie evolution of tropane alkaloids biosynthesis.</title>
        <authorList>
            <person name="Wang Y.-J."/>
            <person name="Tian T."/>
            <person name="Huang J.-P."/>
            <person name="Huang S.-X."/>
        </authorList>
    </citation>
    <scope>NUCLEOTIDE SEQUENCE [LARGE SCALE GENOMIC DNA]</scope>
    <source>
        <strain evidence="1">KIB-2018</strain>
        <tissue evidence="1">Leaf</tissue>
    </source>
</reference>
<evidence type="ECO:0000313" key="1">
    <source>
        <dbReference type="EMBL" id="KAJ8760202.1"/>
    </source>
</evidence>
<dbReference type="AlphaFoldDB" id="A0AAV8T0K9"/>
<gene>
    <name evidence="1" type="ORF">K2173_011058</name>
</gene>
<sequence length="200" mass="22234">MSCSSGFAKNKNMKLTAMALFDVFFFFFTSIICLQASSMAEEDVKPLYNYLSRNEMVKVAGYGEEKLSTVMVTGTALCEACLRGEPQLRSWPIPGASVTVNCRTRGKLGERTSSAQVVTDEFGDFVIDLPSRLHSIPDLERTCCLEVLRIPRNSSCRPAHVRKQKTLKLLSADSGTRHYSIGTVNFLHLLSRPLQACNNK</sequence>
<keyword evidence="2" id="KW-1185">Reference proteome</keyword>
<dbReference type="Pfam" id="PF01190">
    <property type="entry name" value="Pollen_Ole_e_1"/>
    <property type="match status" value="1"/>
</dbReference>
<comment type="caution">
    <text evidence="1">The sequence shown here is derived from an EMBL/GenBank/DDBJ whole genome shotgun (WGS) entry which is preliminary data.</text>
</comment>
<dbReference type="PANTHER" id="PTHR47273">
    <property type="entry name" value="EXPRESSED PROTEIN"/>
    <property type="match status" value="1"/>
</dbReference>
<accession>A0AAV8T0K9</accession>
<dbReference type="Proteomes" id="UP001159364">
    <property type="component" value="Linkage Group LG07"/>
</dbReference>
<organism evidence="1 2">
    <name type="scientific">Erythroxylum novogranatense</name>
    <dbReference type="NCBI Taxonomy" id="1862640"/>
    <lineage>
        <taxon>Eukaryota</taxon>
        <taxon>Viridiplantae</taxon>
        <taxon>Streptophyta</taxon>
        <taxon>Embryophyta</taxon>
        <taxon>Tracheophyta</taxon>
        <taxon>Spermatophyta</taxon>
        <taxon>Magnoliopsida</taxon>
        <taxon>eudicotyledons</taxon>
        <taxon>Gunneridae</taxon>
        <taxon>Pentapetalae</taxon>
        <taxon>rosids</taxon>
        <taxon>fabids</taxon>
        <taxon>Malpighiales</taxon>
        <taxon>Erythroxylaceae</taxon>
        <taxon>Erythroxylum</taxon>
    </lineage>
</organism>
<evidence type="ECO:0008006" key="3">
    <source>
        <dbReference type="Google" id="ProtNLM"/>
    </source>
</evidence>
<evidence type="ECO:0000313" key="2">
    <source>
        <dbReference type="Proteomes" id="UP001159364"/>
    </source>
</evidence>
<name>A0AAV8T0K9_9ROSI</name>
<dbReference type="PANTHER" id="PTHR47273:SF6">
    <property type="entry name" value="POLLEN OLE E 1 ALLERGEN AND EXTENSIN FAMILY PROTEIN"/>
    <property type="match status" value="1"/>
</dbReference>
<dbReference type="EMBL" id="JAIWQS010000007">
    <property type="protein sequence ID" value="KAJ8760202.1"/>
    <property type="molecule type" value="Genomic_DNA"/>
</dbReference>
<protein>
    <recommendedName>
        <fullName evidence="3">Pollen Ole e 1 allergen and extensin family protein</fullName>
    </recommendedName>
</protein>
<proteinExistence type="predicted"/>